<dbReference type="EMBL" id="CP028940">
    <property type="protein sequence ID" value="QKM60877.1"/>
    <property type="molecule type" value="Genomic_DNA"/>
</dbReference>
<evidence type="ECO:0000259" key="2">
    <source>
        <dbReference type="PROSITE" id="PS51468"/>
    </source>
</evidence>
<accession>A0A6M9PPT1</accession>
<dbReference type="PROSITE" id="PS51468">
    <property type="entry name" value="VIT"/>
    <property type="match status" value="1"/>
</dbReference>
<evidence type="ECO:0008006" key="5">
    <source>
        <dbReference type="Google" id="ProtNLM"/>
    </source>
</evidence>
<feature type="domain" description="VIT" evidence="2">
    <location>
        <begin position="3"/>
        <end position="131"/>
    </location>
</feature>
<sequence length="772" mass="84855">MTFQNTTSLLFERNQLMALQSVKATGIVQGLVLEMTIRQEYQNCTQDNLEASYTFPMGWGASFMDLHVEIAGKRLRGLVIEKQAAITGYEKAIADGDTPIMLEKNSEGIYTASLGNLKPGEAATIEYRYAQLLQVEEGCARICLPTTIAPRYGKEHFGGIQEHQSTQADMLVQYPLTLSLLLSGGTEKCTIESPSHHIDVTQNTSGTIVELTRDGFLDRDFILNLSGLKNQSFYMIAPDKHMGSEACTVLANFNPNIDNDKFAQPVALKILVDCSGSMNGDSIESAKEALHQVLISLNPDDQLSYSQFGDTVEHAFEGLQSATPFNVAAASIFVSNTQANMGGTQIEYALLSTFRLKENDAQADILLITDGEVWDTDNIIKAAKQSGQRIFAIGVGNAPAETLLQELAEATGGACELVPPNGDIQTAITRMFHRLRQPRARDIQIDWGHEEKPEWVSGISTAIFNLNTSHIFAGFKTPPQNPATLSFQLGSNPKRYSVQASTLVQSDSNIISRLGAAQRLRAMSEENQTALALSYQLVTRNTNYLLTHIRPEDEKVSELPELQRVTQMLAAGWGGTGASKGIDRPAVLFSRGRQSTTNALQSSPRVFRSATSSKISLKDAGEACDLLNDFAPPIKVGHQKTQRPLTLDEIISIANKWIQNPADIEKFIRLIDAQLRDANLTSLLNQLSPLLSDKDAWTVILSWLLIDSRTKGKWKPKTRLAIEAMANELPMGQLKTSLTIVNLCLGTLFETTLPIKAKSAWSPINWLRKLAE</sequence>
<feature type="domain" description="VWFA" evidence="1">
    <location>
        <begin position="267"/>
        <end position="435"/>
    </location>
</feature>
<dbReference type="PROSITE" id="PS50234">
    <property type="entry name" value="VWFA"/>
    <property type="match status" value="1"/>
</dbReference>
<organism evidence="3 4">
    <name type="scientific">Polynucleobacter arcticus</name>
    <dbReference type="NCBI Taxonomy" id="1743165"/>
    <lineage>
        <taxon>Bacteria</taxon>
        <taxon>Pseudomonadati</taxon>
        <taxon>Pseudomonadota</taxon>
        <taxon>Betaproteobacteria</taxon>
        <taxon>Burkholderiales</taxon>
        <taxon>Burkholderiaceae</taxon>
        <taxon>Polynucleobacter</taxon>
    </lineage>
</organism>
<dbReference type="AlphaFoldDB" id="A0A6M9PPT1"/>
<dbReference type="Pfam" id="PF08487">
    <property type="entry name" value="VIT"/>
    <property type="match status" value="1"/>
</dbReference>
<dbReference type="SMART" id="SM00327">
    <property type="entry name" value="VWA"/>
    <property type="match status" value="1"/>
</dbReference>
<dbReference type="InterPro" id="IPR002035">
    <property type="entry name" value="VWF_A"/>
</dbReference>
<dbReference type="InterPro" id="IPR013694">
    <property type="entry name" value="VIT"/>
</dbReference>
<dbReference type="InterPro" id="IPR036465">
    <property type="entry name" value="vWFA_dom_sf"/>
</dbReference>
<proteinExistence type="predicted"/>
<dbReference type="PANTHER" id="PTHR45737">
    <property type="entry name" value="VON WILLEBRAND FACTOR A DOMAIN-CONTAINING PROTEIN 5A"/>
    <property type="match status" value="1"/>
</dbReference>
<evidence type="ECO:0000259" key="1">
    <source>
        <dbReference type="PROSITE" id="PS50234"/>
    </source>
</evidence>
<dbReference type="Pfam" id="PF00092">
    <property type="entry name" value="VWA"/>
    <property type="match status" value="1"/>
</dbReference>
<dbReference type="Proteomes" id="UP000501090">
    <property type="component" value="Chromosome"/>
</dbReference>
<evidence type="ECO:0000313" key="3">
    <source>
        <dbReference type="EMBL" id="QKM60877.1"/>
    </source>
</evidence>
<reference evidence="3 4" key="1">
    <citation type="submission" date="2018-04" db="EMBL/GenBank/DDBJ databases">
        <title>Polynucleobacter sp. UK-Long2-W17 genome.</title>
        <authorList>
            <person name="Hahn M.W."/>
        </authorList>
    </citation>
    <scope>NUCLEOTIDE SEQUENCE [LARGE SCALE GENOMIC DNA]</scope>
    <source>
        <strain evidence="3 4">UK-Long2-W17</strain>
    </source>
</reference>
<name>A0A6M9PPT1_9BURK</name>
<dbReference type="SMART" id="SM00609">
    <property type="entry name" value="VIT"/>
    <property type="match status" value="1"/>
</dbReference>
<gene>
    <name evidence="3" type="ORF">DN92_07455</name>
</gene>
<dbReference type="PANTHER" id="PTHR45737:SF6">
    <property type="entry name" value="VON WILLEBRAND FACTOR A DOMAIN-CONTAINING PROTEIN 5A"/>
    <property type="match status" value="1"/>
</dbReference>
<dbReference type="SUPFAM" id="SSF53300">
    <property type="entry name" value="vWA-like"/>
    <property type="match status" value="1"/>
</dbReference>
<protein>
    <recommendedName>
        <fullName evidence="5">VWA domain-containing protein</fullName>
    </recommendedName>
</protein>
<evidence type="ECO:0000313" key="4">
    <source>
        <dbReference type="Proteomes" id="UP000501090"/>
    </source>
</evidence>
<dbReference type="RefSeq" id="WP_173960640.1">
    <property type="nucleotide sequence ID" value="NZ_CBCSCC010000008.1"/>
</dbReference>
<dbReference type="Gene3D" id="3.40.50.410">
    <property type="entry name" value="von Willebrand factor, type A domain"/>
    <property type="match status" value="1"/>
</dbReference>
<dbReference type="KEGG" id="pard:DN92_07455"/>
<keyword evidence="4" id="KW-1185">Reference proteome</keyword>